<sequence length="447" mass="48637">MNAGMPLPKVAISSTTASGNLAAVPNGNVAGFGSVLTALSTANLPTEGKTPVLQADQATLLQELVQFLQIGNLSELDGGHELGRDIMLEGMQIQTHPIVAALLNGNLIDEKLLNKLVDSLKESGQSKDTDIEKIEEMPFLSMGAIDLLSIIKALAGMNEEQLAQIDLNSASNVLKFAKIHELLSAYQDMSSEKEAIGKEIKNLLQQVAAKVQQLLDGGTESKSGGTASTKLTGSDNGQNIALLKGVYQRMAKEVHQANSSAPNNKVNEASNVKQLELHQSQPQHFQISKLEQFVLTVEKSGQPVNQEQFIKAFENILSKSNFTNGNGMQKLLIKLNPEHLGSLRIELIQKDAVLTARIMATSTKAKELLESQLQGLKHAFNGQNLQVDKIEVSQTLNSFTQERFLQRDSDGSQQHERRKQQEQENGQEQSETGFTADLEDALLNAKV</sequence>
<keyword evidence="4" id="KW-1185">Reference proteome</keyword>
<proteinExistence type="predicted"/>
<accession>A0A372L860</accession>
<evidence type="ECO:0000313" key="4">
    <source>
        <dbReference type="Proteomes" id="UP000262939"/>
    </source>
</evidence>
<evidence type="ECO:0000313" key="3">
    <source>
        <dbReference type="EMBL" id="RFU61529.1"/>
    </source>
</evidence>
<dbReference type="InterPro" id="IPR021136">
    <property type="entry name" value="Flagellar_hook_control-like_C"/>
</dbReference>
<dbReference type="Gene3D" id="3.30.750.140">
    <property type="match status" value="1"/>
</dbReference>
<dbReference type="EMBL" id="QVTD01000013">
    <property type="protein sequence ID" value="RFU61529.1"/>
    <property type="molecule type" value="Genomic_DNA"/>
</dbReference>
<reference evidence="3 4" key="1">
    <citation type="submission" date="2018-08" db="EMBL/GenBank/DDBJ databases">
        <title>Bacillus chawlae sp. nov., Bacillus glennii sp. nov., and Bacillus saganii sp. nov. Isolated from the Vehicle Assembly Building at Kennedy Space Center where the Viking Spacecraft were Assembled.</title>
        <authorList>
            <person name="Seuylemezian A."/>
            <person name="Vaishampayan P."/>
        </authorList>
    </citation>
    <scope>NUCLEOTIDE SEQUENCE [LARGE SCALE GENOMIC DNA]</scope>
    <source>
        <strain evidence="3 4">V44-8</strain>
    </source>
</reference>
<dbReference type="OrthoDB" id="2112988at2"/>
<gene>
    <name evidence="3" type="ORF">D0466_17150</name>
</gene>
<evidence type="ECO:0000256" key="1">
    <source>
        <dbReference type="SAM" id="MobiDB-lite"/>
    </source>
</evidence>
<name>A0A372L860_9BACI</name>
<dbReference type="AlphaFoldDB" id="A0A372L860"/>
<dbReference type="RefSeq" id="WP_117323775.1">
    <property type="nucleotide sequence ID" value="NZ_QVTD01000013.1"/>
</dbReference>
<dbReference type="Pfam" id="PF02120">
    <property type="entry name" value="Flg_hook"/>
    <property type="match status" value="1"/>
</dbReference>
<feature type="region of interest" description="Disordered" evidence="1">
    <location>
        <begin position="401"/>
        <end position="447"/>
    </location>
</feature>
<comment type="caution">
    <text evidence="3">The sequence shown here is derived from an EMBL/GenBank/DDBJ whole genome shotgun (WGS) entry which is preliminary data.</text>
</comment>
<feature type="domain" description="Flagellar hook-length control protein-like C-terminal" evidence="2">
    <location>
        <begin position="323"/>
        <end position="395"/>
    </location>
</feature>
<dbReference type="Proteomes" id="UP000262939">
    <property type="component" value="Unassembled WGS sequence"/>
</dbReference>
<feature type="compositionally biased region" description="Basic and acidic residues" evidence="1">
    <location>
        <begin position="404"/>
        <end position="422"/>
    </location>
</feature>
<organism evidence="3 4">
    <name type="scientific">Peribacillus glennii</name>
    <dbReference type="NCBI Taxonomy" id="2303991"/>
    <lineage>
        <taxon>Bacteria</taxon>
        <taxon>Bacillati</taxon>
        <taxon>Bacillota</taxon>
        <taxon>Bacilli</taxon>
        <taxon>Bacillales</taxon>
        <taxon>Bacillaceae</taxon>
        <taxon>Peribacillus</taxon>
    </lineage>
</organism>
<dbReference type="CDD" id="cd17470">
    <property type="entry name" value="T3SS_Flik_C"/>
    <property type="match status" value="1"/>
</dbReference>
<evidence type="ECO:0000259" key="2">
    <source>
        <dbReference type="Pfam" id="PF02120"/>
    </source>
</evidence>
<dbReference type="InterPro" id="IPR038610">
    <property type="entry name" value="FliK-like_C_sf"/>
</dbReference>
<protein>
    <recommendedName>
        <fullName evidence="2">Flagellar hook-length control protein-like C-terminal domain-containing protein</fullName>
    </recommendedName>
</protein>